<proteinExistence type="inferred from homology"/>
<feature type="active site" description="Proton acceptor" evidence="5">
    <location>
        <position position="151"/>
    </location>
</feature>
<keyword evidence="2" id="KW-0378">Hydrolase</keyword>
<comment type="caution">
    <text evidence="9">The sequence shown here is derived from an EMBL/GenBank/DDBJ whole genome shotgun (WGS) entry which is preliminary data.</text>
</comment>
<dbReference type="GO" id="GO:0046872">
    <property type="term" value="F:metal ion binding"/>
    <property type="evidence" value="ECO:0007669"/>
    <property type="project" value="UniProtKB-KW"/>
</dbReference>
<keyword evidence="6" id="KW-0106">Calcium</keyword>
<evidence type="ECO:0000313" key="9">
    <source>
        <dbReference type="EMBL" id="GJJ78360.1"/>
    </source>
</evidence>
<evidence type="ECO:0000256" key="4">
    <source>
        <dbReference type="ARBA" id="ARBA00023180"/>
    </source>
</evidence>
<gene>
    <name evidence="9" type="ORF">EMPS_10719</name>
</gene>
<dbReference type="Proteomes" id="UP000827284">
    <property type="component" value="Unassembled WGS sequence"/>
</dbReference>
<feature type="binding site" evidence="6">
    <location>
        <position position="306"/>
    </location>
    <ligand>
        <name>Ca(2+)</name>
        <dbReference type="ChEBI" id="CHEBI:29108"/>
        <label>1</label>
        <note>catalytic</note>
    </ligand>
</feature>
<protein>
    <submittedName>
        <fullName evidence="9">Arylesterase / paraoxonase</fullName>
    </submittedName>
</protein>
<dbReference type="AlphaFoldDB" id="A0A9P3HKE2"/>
<evidence type="ECO:0000256" key="3">
    <source>
        <dbReference type="ARBA" id="ARBA00023157"/>
    </source>
</evidence>
<organism evidence="9 10">
    <name type="scientific">Entomortierella parvispora</name>
    <dbReference type="NCBI Taxonomy" id="205924"/>
    <lineage>
        <taxon>Eukaryota</taxon>
        <taxon>Fungi</taxon>
        <taxon>Fungi incertae sedis</taxon>
        <taxon>Mucoromycota</taxon>
        <taxon>Mortierellomycotina</taxon>
        <taxon>Mortierellomycetes</taxon>
        <taxon>Mortierellales</taxon>
        <taxon>Mortierellaceae</taxon>
        <taxon>Entomortierella</taxon>
    </lineage>
</organism>
<dbReference type="Pfam" id="PF01731">
    <property type="entry name" value="Arylesterase"/>
    <property type="match status" value="1"/>
</dbReference>
<comment type="PTM">
    <text evidence="7">Glycosylated.</text>
</comment>
<evidence type="ECO:0000256" key="1">
    <source>
        <dbReference type="ARBA" id="ARBA00008595"/>
    </source>
</evidence>
<feature type="compositionally biased region" description="Low complexity" evidence="8">
    <location>
        <begin position="7"/>
        <end position="21"/>
    </location>
</feature>
<evidence type="ECO:0000256" key="7">
    <source>
        <dbReference type="PIRSR" id="PIRSR602640-4"/>
    </source>
</evidence>
<feature type="glycosylation site" description="N-linked (GlcNAc...) asparagine" evidence="7">
    <location>
        <position position="306"/>
    </location>
</feature>
<reference evidence="9" key="1">
    <citation type="submission" date="2021-11" db="EMBL/GenBank/DDBJ databases">
        <authorList>
            <person name="Herlambang A."/>
            <person name="Guo Y."/>
            <person name="Takashima Y."/>
            <person name="Nishizawa T."/>
        </authorList>
    </citation>
    <scope>NUCLEOTIDE SEQUENCE</scope>
    <source>
        <strain evidence="9">E1425</strain>
    </source>
</reference>
<name>A0A9P3HKE2_9FUNG</name>
<reference evidence="9" key="2">
    <citation type="journal article" date="2022" name="Microbiol. Resour. Announc.">
        <title>Whole-Genome Sequence of Entomortierella parvispora E1425, a Mucoromycotan Fungus Associated with Burkholderiaceae-Related Endosymbiotic Bacteria.</title>
        <authorList>
            <person name="Herlambang A."/>
            <person name="Guo Y."/>
            <person name="Takashima Y."/>
            <person name="Narisawa K."/>
            <person name="Ohta H."/>
            <person name="Nishizawa T."/>
        </authorList>
    </citation>
    <scope>NUCLEOTIDE SEQUENCE</scope>
    <source>
        <strain evidence="9">E1425</strain>
    </source>
</reference>
<sequence length="411" mass="45337">MPESKKSSSSPSSVAQAKKPSPSFKNKATAIVGILVALTASLTYNFARDATIDLGLLLGPIEPFNTQGCKVVPGPQACEDIHLHRASGLAFTTCGDSEARKIWFPPMDKHNATGAPEVAFRDKFVIYDINTDKYEVMKLEGLPEETDRVFHGLGVFERSAKDLTIFAVNHRRGGSVIEVLEYSIGDTVVQYKETIRHPLIVTPNDIVAMGERSFYVSNDHRHPTGHMREIEELTRRPWSNIIYYSPESTFVAYDGIISANGMTANTDRSKLFVSACHGGAMHVFEPQPDHSLAQLDRVKLDFYNDNPSFDPNSGSVFITGHVKPLIMTVQLKQLGVRVDGPSKVVKMTPHPLHLQDPERYPAYEVETVLVDNGKLISTGTVAAVDRRRGVMLVGTAFSDRGLVRCPLPEGF</sequence>
<feature type="binding site" evidence="6">
    <location>
        <position position="153"/>
    </location>
    <ligand>
        <name>Ca(2+)</name>
        <dbReference type="ChEBI" id="CHEBI:29108"/>
        <label>1</label>
        <note>catalytic</note>
    </ligand>
</feature>
<comment type="similarity">
    <text evidence="1">Belongs to the paraoxonase family.</text>
</comment>
<feature type="region of interest" description="Disordered" evidence="8">
    <location>
        <begin position="1"/>
        <end position="21"/>
    </location>
</feature>
<evidence type="ECO:0000256" key="5">
    <source>
        <dbReference type="PIRSR" id="PIRSR602640-1"/>
    </source>
</evidence>
<keyword evidence="4 7" id="KW-0325">Glycoprotein</keyword>
<accession>A0A9P3HKE2</accession>
<feature type="binding site" evidence="6">
    <location>
        <position position="260"/>
    </location>
    <ligand>
        <name>Ca(2+)</name>
        <dbReference type="ChEBI" id="CHEBI:29108"/>
        <label>1</label>
        <note>catalytic</note>
    </ligand>
</feature>
<keyword evidence="3" id="KW-1015">Disulfide bond</keyword>
<evidence type="ECO:0000256" key="6">
    <source>
        <dbReference type="PIRSR" id="PIRSR602640-2"/>
    </source>
</evidence>
<keyword evidence="6" id="KW-0479">Metal-binding</keyword>
<dbReference type="InterPro" id="IPR002640">
    <property type="entry name" value="Arylesterase"/>
</dbReference>
<dbReference type="InterPro" id="IPR051288">
    <property type="entry name" value="Serum_paraoxonase/arylesterase"/>
</dbReference>
<dbReference type="PANTHER" id="PTHR11799">
    <property type="entry name" value="PARAOXONASE"/>
    <property type="match status" value="1"/>
</dbReference>
<dbReference type="PRINTS" id="PR01785">
    <property type="entry name" value="PARAOXONASE"/>
</dbReference>
<evidence type="ECO:0000313" key="10">
    <source>
        <dbReference type="Proteomes" id="UP000827284"/>
    </source>
</evidence>
<feature type="binding site" evidence="6">
    <location>
        <position position="205"/>
    </location>
    <ligand>
        <name>Ca(2+)</name>
        <dbReference type="ChEBI" id="CHEBI:29108"/>
        <label>1</label>
        <note>catalytic</note>
    </ligand>
</feature>
<dbReference type="EMBL" id="BQFW01000015">
    <property type="protein sequence ID" value="GJJ78360.1"/>
    <property type="molecule type" value="Genomic_DNA"/>
</dbReference>
<feature type="binding site" evidence="6">
    <location>
        <position position="204"/>
    </location>
    <ligand>
        <name>Ca(2+)</name>
        <dbReference type="ChEBI" id="CHEBI:29108"/>
        <label>1</label>
        <note>catalytic</note>
    </ligand>
</feature>
<evidence type="ECO:0000256" key="8">
    <source>
        <dbReference type="SAM" id="MobiDB-lite"/>
    </source>
</evidence>
<evidence type="ECO:0000256" key="2">
    <source>
        <dbReference type="ARBA" id="ARBA00022801"/>
    </source>
</evidence>
<dbReference type="SUPFAM" id="SSF63829">
    <property type="entry name" value="Calcium-dependent phosphotriesterase"/>
    <property type="match status" value="1"/>
</dbReference>
<dbReference type="Gene3D" id="2.120.10.30">
    <property type="entry name" value="TolB, C-terminal domain"/>
    <property type="match status" value="1"/>
</dbReference>
<dbReference type="InterPro" id="IPR011042">
    <property type="entry name" value="6-blade_b-propeller_TolB-like"/>
</dbReference>
<comment type="cofactor">
    <cofactor evidence="6">
        <name>Ca(2+)</name>
        <dbReference type="ChEBI" id="CHEBI:29108"/>
    </cofactor>
    <text evidence="6">Binds 2 calcium ions per subunit.</text>
</comment>
<dbReference type="PANTHER" id="PTHR11799:SF12">
    <property type="entry name" value="PARAOXONASE-RELATED"/>
    <property type="match status" value="1"/>
</dbReference>
<feature type="binding site" evidence="6">
    <location>
        <position position="80"/>
    </location>
    <ligand>
        <name>Ca(2+)</name>
        <dbReference type="ChEBI" id="CHEBI:29108"/>
        <label>1</label>
        <note>catalytic</note>
    </ligand>
</feature>
<dbReference type="OrthoDB" id="5307922at2759"/>
<dbReference type="GO" id="GO:0004064">
    <property type="term" value="F:arylesterase activity"/>
    <property type="evidence" value="ECO:0007669"/>
    <property type="project" value="InterPro"/>
</dbReference>
<feature type="binding site" evidence="6">
    <location>
        <position position="305"/>
    </location>
    <ligand>
        <name>Ca(2+)</name>
        <dbReference type="ChEBI" id="CHEBI:29108"/>
        <label>1</label>
        <note>catalytic</note>
    </ligand>
</feature>
<keyword evidence="10" id="KW-1185">Reference proteome</keyword>